<protein>
    <submittedName>
        <fullName evidence="1">Uncharacterized protein</fullName>
    </submittedName>
</protein>
<organism evidence="1 2">
    <name type="scientific">Pristionchus pacificus</name>
    <name type="common">Parasitic nematode worm</name>
    <dbReference type="NCBI Taxonomy" id="54126"/>
    <lineage>
        <taxon>Eukaryota</taxon>
        <taxon>Metazoa</taxon>
        <taxon>Ecdysozoa</taxon>
        <taxon>Nematoda</taxon>
        <taxon>Chromadorea</taxon>
        <taxon>Rhabditida</taxon>
        <taxon>Rhabditina</taxon>
        <taxon>Diplogasteromorpha</taxon>
        <taxon>Diplogasteroidea</taxon>
        <taxon>Neodiplogasteridae</taxon>
        <taxon>Pristionchus</taxon>
    </lineage>
</organism>
<accession>A0A8R1YG34</accession>
<name>A0A2A6B7Z8_PRIPA</name>
<dbReference type="AlphaFoldDB" id="A0A2A6B7Z8"/>
<proteinExistence type="predicted"/>
<sequence>MTAFGVSDAVCSLVFGPLIKLDICGPNCGDRFIDDEIFLHLLRKSSGKIIIVCENGKITNAAIGAAFEMISSDMKKEEIILCVNKVATMNYRLDLKFVHSNNYVFNHNMSEFTHKNSGARGWFNEVHKGRFLIHMYSPQ</sequence>
<dbReference type="EnsemblMetazoa" id="PPA21308.1">
    <property type="protein sequence ID" value="PPA21308.1"/>
    <property type="gene ID" value="WBGene00110862"/>
</dbReference>
<reference evidence="1" key="2">
    <citation type="submission" date="2022-06" db="UniProtKB">
        <authorList>
            <consortium name="EnsemblMetazoa"/>
        </authorList>
    </citation>
    <scope>IDENTIFICATION</scope>
    <source>
        <strain evidence="1">PS312</strain>
    </source>
</reference>
<reference evidence="2" key="1">
    <citation type="journal article" date="2008" name="Nat. Genet.">
        <title>The Pristionchus pacificus genome provides a unique perspective on nematode lifestyle and parasitism.</title>
        <authorList>
            <person name="Dieterich C."/>
            <person name="Clifton S.W."/>
            <person name="Schuster L.N."/>
            <person name="Chinwalla A."/>
            <person name="Delehaunty K."/>
            <person name="Dinkelacker I."/>
            <person name="Fulton L."/>
            <person name="Fulton R."/>
            <person name="Godfrey J."/>
            <person name="Minx P."/>
            <person name="Mitreva M."/>
            <person name="Roeseler W."/>
            <person name="Tian H."/>
            <person name="Witte H."/>
            <person name="Yang S.P."/>
            <person name="Wilson R.K."/>
            <person name="Sommer R.J."/>
        </authorList>
    </citation>
    <scope>NUCLEOTIDE SEQUENCE [LARGE SCALE GENOMIC DNA]</scope>
    <source>
        <strain evidence="2">PS312</strain>
    </source>
</reference>
<accession>A0A2A6B7Z8</accession>
<evidence type="ECO:0000313" key="1">
    <source>
        <dbReference type="EnsemblMetazoa" id="PPA21308.1"/>
    </source>
</evidence>
<keyword evidence="2" id="KW-1185">Reference proteome</keyword>
<gene>
    <name evidence="1" type="primary">WBGene00110862</name>
</gene>
<dbReference type="Proteomes" id="UP000005239">
    <property type="component" value="Unassembled WGS sequence"/>
</dbReference>
<evidence type="ECO:0000313" key="2">
    <source>
        <dbReference type="Proteomes" id="UP000005239"/>
    </source>
</evidence>